<keyword evidence="2" id="KW-1185">Reference proteome</keyword>
<dbReference type="Proteomes" id="UP001180020">
    <property type="component" value="Unassembled WGS sequence"/>
</dbReference>
<dbReference type="SUPFAM" id="SSF53067">
    <property type="entry name" value="Actin-like ATPase domain"/>
    <property type="match status" value="1"/>
</dbReference>
<keyword evidence="1" id="KW-0808">Transferase</keyword>
<dbReference type="Gene3D" id="3.30.420.40">
    <property type="match status" value="1"/>
</dbReference>
<proteinExistence type="predicted"/>
<evidence type="ECO:0000313" key="1">
    <source>
        <dbReference type="EMBL" id="KAK1319210.1"/>
    </source>
</evidence>
<dbReference type="AlphaFoldDB" id="A0AAV9F0J1"/>
<sequence length="126" mass="14171">MGLLVGDYERKTSSNPPIFIVLAVKSSLKSIDGERSDSEEYRRLGRRLEKDIPSGRMHLVETCSLPISIYFSALKILWLSESIDAVKEAVKNSDAFFDTINTWLILNLSGASVRRLETITKFMACV</sequence>
<reference evidence="1" key="2">
    <citation type="submission" date="2023-06" db="EMBL/GenBank/DDBJ databases">
        <authorList>
            <person name="Ma L."/>
            <person name="Liu K.-W."/>
            <person name="Li Z."/>
            <person name="Hsiao Y.-Y."/>
            <person name="Qi Y."/>
            <person name="Fu T."/>
            <person name="Tang G."/>
            <person name="Zhang D."/>
            <person name="Sun W.-H."/>
            <person name="Liu D.-K."/>
            <person name="Li Y."/>
            <person name="Chen G.-Z."/>
            <person name="Liu X.-D."/>
            <person name="Liao X.-Y."/>
            <person name="Jiang Y.-T."/>
            <person name="Yu X."/>
            <person name="Hao Y."/>
            <person name="Huang J."/>
            <person name="Zhao X.-W."/>
            <person name="Ke S."/>
            <person name="Chen Y.-Y."/>
            <person name="Wu W.-L."/>
            <person name="Hsu J.-L."/>
            <person name="Lin Y.-F."/>
            <person name="Huang M.-D."/>
            <person name="Li C.-Y."/>
            <person name="Huang L."/>
            <person name="Wang Z.-W."/>
            <person name="Zhao X."/>
            <person name="Zhong W.-Y."/>
            <person name="Peng D.-H."/>
            <person name="Ahmad S."/>
            <person name="Lan S."/>
            <person name="Zhang J.-S."/>
            <person name="Tsai W.-C."/>
            <person name="Van De Peer Y."/>
            <person name="Liu Z.-J."/>
        </authorList>
    </citation>
    <scope>NUCLEOTIDE SEQUENCE</scope>
    <source>
        <strain evidence="1">CP</strain>
        <tissue evidence="1">Leaves</tissue>
    </source>
</reference>
<evidence type="ECO:0000313" key="2">
    <source>
        <dbReference type="Proteomes" id="UP001180020"/>
    </source>
</evidence>
<organism evidence="1 2">
    <name type="scientific">Acorus calamus</name>
    <name type="common">Sweet flag</name>
    <dbReference type="NCBI Taxonomy" id="4465"/>
    <lineage>
        <taxon>Eukaryota</taxon>
        <taxon>Viridiplantae</taxon>
        <taxon>Streptophyta</taxon>
        <taxon>Embryophyta</taxon>
        <taxon>Tracheophyta</taxon>
        <taxon>Spermatophyta</taxon>
        <taxon>Magnoliopsida</taxon>
        <taxon>Liliopsida</taxon>
        <taxon>Acoraceae</taxon>
        <taxon>Acorus</taxon>
    </lineage>
</organism>
<dbReference type="GO" id="GO:0016301">
    <property type="term" value="F:kinase activity"/>
    <property type="evidence" value="ECO:0007669"/>
    <property type="project" value="UniProtKB-KW"/>
</dbReference>
<dbReference type="InterPro" id="IPR043129">
    <property type="entry name" value="ATPase_NBD"/>
</dbReference>
<accession>A0AAV9F0J1</accession>
<comment type="caution">
    <text evidence="1">The sequence shown here is derived from an EMBL/GenBank/DDBJ whole genome shotgun (WGS) entry which is preliminary data.</text>
</comment>
<protein>
    <submittedName>
        <fullName evidence="1">Glycerol kinase</fullName>
    </submittedName>
</protein>
<name>A0AAV9F0J1_ACOCL</name>
<dbReference type="EMBL" id="JAUJYO010000004">
    <property type="protein sequence ID" value="KAK1319210.1"/>
    <property type="molecule type" value="Genomic_DNA"/>
</dbReference>
<gene>
    <name evidence="1" type="primary">GLPK</name>
    <name evidence="1" type="ORF">QJS10_CPB04g01510</name>
</gene>
<keyword evidence="1" id="KW-0418">Kinase</keyword>
<reference evidence="1" key="1">
    <citation type="journal article" date="2023" name="Nat. Commun.">
        <title>Diploid and tetraploid genomes of Acorus and the evolution of monocots.</title>
        <authorList>
            <person name="Ma L."/>
            <person name="Liu K.W."/>
            <person name="Li Z."/>
            <person name="Hsiao Y.Y."/>
            <person name="Qi Y."/>
            <person name="Fu T."/>
            <person name="Tang G.D."/>
            <person name="Zhang D."/>
            <person name="Sun W.H."/>
            <person name="Liu D.K."/>
            <person name="Li Y."/>
            <person name="Chen G.Z."/>
            <person name="Liu X.D."/>
            <person name="Liao X.Y."/>
            <person name="Jiang Y.T."/>
            <person name="Yu X."/>
            <person name="Hao Y."/>
            <person name="Huang J."/>
            <person name="Zhao X.W."/>
            <person name="Ke S."/>
            <person name="Chen Y.Y."/>
            <person name="Wu W.L."/>
            <person name="Hsu J.L."/>
            <person name="Lin Y.F."/>
            <person name="Huang M.D."/>
            <person name="Li C.Y."/>
            <person name="Huang L."/>
            <person name="Wang Z.W."/>
            <person name="Zhao X."/>
            <person name="Zhong W.Y."/>
            <person name="Peng D.H."/>
            <person name="Ahmad S."/>
            <person name="Lan S."/>
            <person name="Zhang J.S."/>
            <person name="Tsai W.C."/>
            <person name="Van de Peer Y."/>
            <person name="Liu Z.J."/>
        </authorList>
    </citation>
    <scope>NUCLEOTIDE SEQUENCE</scope>
    <source>
        <strain evidence="1">CP</strain>
    </source>
</reference>